<evidence type="ECO:0000313" key="2">
    <source>
        <dbReference type="Proteomes" id="UP000007755"/>
    </source>
</evidence>
<dbReference type="Proteomes" id="UP000007755">
    <property type="component" value="Unassembled WGS sequence"/>
</dbReference>
<proteinExistence type="predicted"/>
<keyword evidence="2" id="KW-1185">Reference proteome</keyword>
<dbReference type="EMBL" id="GL888187">
    <property type="protein sequence ID" value="EGI65503.1"/>
    <property type="molecule type" value="Genomic_DNA"/>
</dbReference>
<name>F4WJY1_ACREC</name>
<dbReference type="AlphaFoldDB" id="F4WJY1"/>
<sequence length="177" mass="20609">MRSKTQQTRREKKRALLLHVPTDIVNVTEMIYRNTFQYQIIINIAMSNIEFPVSFYLKLIYATTVTIDFQTDFQMYSIDTRLVPFETSYYNRAYQPAYLNDDRNYAGESVGIRVVNISITKAIAGTDPKGDTINGRATRKVTPTRIEKRQTVYPAYKYKVCVVKAKLQVNRIMKNQL</sequence>
<accession>F4WJY1</accession>
<gene>
    <name evidence="1" type="ORF">G5I_06015</name>
</gene>
<protein>
    <submittedName>
        <fullName evidence="1">Uncharacterized protein</fullName>
    </submittedName>
</protein>
<reference evidence="1" key="1">
    <citation type="submission" date="2011-02" db="EMBL/GenBank/DDBJ databases">
        <title>The genome of the leaf-cutting ant Acromyrmex echinatior suggests key adaptations to social evolution and fungus farming.</title>
        <authorList>
            <person name="Nygaard S."/>
            <person name="Zhang G."/>
        </authorList>
    </citation>
    <scope>NUCLEOTIDE SEQUENCE</scope>
</reference>
<dbReference type="InParanoid" id="F4WJY1"/>
<evidence type="ECO:0000313" key="1">
    <source>
        <dbReference type="EMBL" id="EGI65503.1"/>
    </source>
</evidence>
<organism evidence="2">
    <name type="scientific">Acromyrmex echinatior</name>
    <name type="common">Panamanian leafcutter ant</name>
    <name type="synonym">Acromyrmex octospinosus echinatior</name>
    <dbReference type="NCBI Taxonomy" id="103372"/>
    <lineage>
        <taxon>Eukaryota</taxon>
        <taxon>Metazoa</taxon>
        <taxon>Ecdysozoa</taxon>
        <taxon>Arthropoda</taxon>
        <taxon>Hexapoda</taxon>
        <taxon>Insecta</taxon>
        <taxon>Pterygota</taxon>
        <taxon>Neoptera</taxon>
        <taxon>Endopterygota</taxon>
        <taxon>Hymenoptera</taxon>
        <taxon>Apocrita</taxon>
        <taxon>Aculeata</taxon>
        <taxon>Formicoidea</taxon>
        <taxon>Formicidae</taxon>
        <taxon>Myrmicinae</taxon>
        <taxon>Acromyrmex</taxon>
    </lineage>
</organism>